<dbReference type="InterPro" id="IPR003675">
    <property type="entry name" value="Rce1/LyrA-like_dom"/>
</dbReference>
<reference evidence="3 4" key="1">
    <citation type="submission" date="2019-11" db="EMBL/GenBank/DDBJ databases">
        <title>Novel species isolated from a subtropical stream in China.</title>
        <authorList>
            <person name="Lu H."/>
        </authorList>
    </citation>
    <scope>NUCLEOTIDE SEQUENCE [LARGE SCALE GENOMIC DNA]</scope>
    <source>
        <strain evidence="3 4">FT92W</strain>
    </source>
</reference>
<comment type="caution">
    <text evidence="3">The sequence shown here is derived from an EMBL/GenBank/DDBJ whole genome shotgun (WGS) entry which is preliminary data.</text>
</comment>
<dbReference type="Proteomes" id="UP000446768">
    <property type="component" value="Unassembled WGS sequence"/>
</dbReference>
<keyword evidence="1" id="KW-0812">Transmembrane</keyword>
<dbReference type="GO" id="GO:0008237">
    <property type="term" value="F:metallopeptidase activity"/>
    <property type="evidence" value="ECO:0007669"/>
    <property type="project" value="UniProtKB-KW"/>
</dbReference>
<dbReference type="GO" id="GO:0006508">
    <property type="term" value="P:proteolysis"/>
    <property type="evidence" value="ECO:0007669"/>
    <property type="project" value="UniProtKB-KW"/>
</dbReference>
<dbReference type="InterPro" id="IPR052710">
    <property type="entry name" value="CAAX_protease"/>
</dbReference>
<evidence type="ECO:0000259" key="2">
    <source>
        <dbReference type="Pfam" id="PF02517"/>
    </source>
</evidence>
<keyword evidence="1" id="KW-1133">Transmembrane helix</keyword>
<feature type="transmembrane region" description="Helical" evidence="1">
    <location>
        <begin position="47"/>
        <end position="67"/>
    </location>
</feature>
<dbReference type="GO" id="GO:0080120">
    <property type="term" value="P:CAAX-box protein maturation"/>
    <property type="evidence" value="ECO:0007669"/>
    <property type="project" value="UniProtKB-ARBA"/>
</dbReference>
<accession>A0A7X2LUF9</accession>
<evidence type="ECO:0000256" key="1">
    <source>
        <dbReference type="SAM" id="Phobius"/>
    </source>
</evidence>
<organism evidence="3 4">
    <name type="scientific">Pseudoduganella rivuli</name>
    <dbReference type="NCBI Taxonomy" id="2666085"/>
    <lineage>
        <taxon>Bacteria</taxon>
        <taxon>Pseudomonadati</taxon>
        <taxon>Pseudomonadota</taxon>
        <taxon>Betaproteobacteria</taxon>
        <taxon>Burkholderiales</taxon>
        <taxon>Oxalobacteraceae</taxon>
        <taxon>Telluria group</taxon>
        <taxon>Pseudoduganella</taxon>
    </lineage>
</organism>
<dbReference type="GO" id="GO:0004175">
    <property type="term" value="F:endopeptidase activity"/>
    <property type="evidence" value="ECO:0007669"/>
    <property type="project" value="UniProtKB-ARBA"/>
</dbReference>
<keyword evidence="3" id="KW-0482">Metalloprotease</keyword>
<keyword evidence="3" id="KW-0645">Protease</keyword>
<dbReference type="Pfam" id="PF02517">
    <property type="entry name" value="Rce1-like"/>
    <property type="match status" value="1"/>
</dbReference>
<feature type="domain" description="CAAX prenyl protease 2/Lysostaphin resistance protein A-like" evidence="2">
    <location>
        <begin position="110"/>
        <end position="201"/>
    </location>
</feature>
<proteinExistence type="predicted"/>
<sequence>MSLRQAAARHPVFAATGCAALQFLVTTLILKAGMAYAPAAAYGKVKLLAFASTVVLPLVLVHSLGLWRQVGLHIGQSKPGKVFFASLLLCVLFLPMGVHIPPQRPLGTEVVIQLINAFGEELLFRGVIFALLLSLPRWKGIVLSGLLFGAMHLIHGFMDGNWQHAAWWALATCLSGMMFAAVRYSTGGLWPVIVLHMALNLSKIYSNLEPAAGHAALVLAERLAYGIEFALVAWVIWGGARAAQPRVATAS</sequence>
<gene>
    <name evidence="3" type="ORF">GJ700_14100</name>
</gene>
<keyword evidence="4" id="KW-1185">Reference proteome</keyword>
<keyword evidence="1" id="KW-0472">Membrane</keyword>
<evidence type="ECO:0000313" key="4">
    <source>
        <dbReference type="Proteomes" id="UP000446768"/>
    </source>
</evidence>
<protein>
    <submittedName>
        <fullName evidence="3">CPBP family intramembrane metalloprotease</fullName>
    </submittedName>
</protein>
<dbReference type="PANTHER" id="PTHR36435">
    <property type="entry name" value="SLR1288 PROTEIN"/>
    <property type="match status" value="1"/>
</dbReference>
<dbReference type="RefSeq" id="WP_154374819.1">
    <property type="nucleotide sequence ID" value="NZ_WKJJ01000008.1"/>
</dbReference>
<feature type="transmembrane region" description="Helical" evidence="1">
    <location>
        <begin position="79"/>
        <end position="98"/>
    </location>
</feature>
<name>A0A7X2LUF9_9BURK</name>
<feature type="transmembrane region" description="Helical" evidence="1">
    <location>
        <begin position="12"/>
        <end position="35"/>
    </location>
</feature>
<feature type="transmembrane region" description="Helical" evidence="1">
    <location>
        <begin position="110"/>
        <end position="133"/>
    </location>
</feature>
<dbReference type="AlphaFoldDB" id="A0A7X2LUF9"/>
<keyword evidence="3" id="KW-0378">Hydrolase</keyword>
<dbReference type="PANTHER" id="PTHR36435:SF1">
    <property type="entry name" value="CAAX AMINO TERMINAL PROTEASE FAMILY PROTEIN"/>
    <property type="match status" value="1"/>
</dbReference>
<feature type="transmembrane region" description="Helical" evidence="1">
    <location>
        <begin position="140"/>
        <end position="158"/>
    </location>
</feature>
<dbReference type="EMBL" id="WKJJ01000008">
    <property type="protein sequence ID" value="MRV72839.1"/>
    <property type="molecule type" value="Genomic_DNA"/>
</dbReference>
<evidence type="ECO:0000313" key="3">
    <source>
        <dbReference type="EMBL" id="MRV72839.1"/>
    </source>
</evidence>